<reference evidence="2 3" key="1">
    <citation type="journal article" date="2019" name="Environ. Microbiol.">
        <title>At the nexus of three kingdoms: the genome of the mycorrhizal fungus Gigaspora margarita provides insights into plant, endobacterial and fungal interactions.</title>
        <authorList>
            <person name="Venice F."/>
            <person name="Ghignone S."/>
            <person name="Salvioli di Fossalunga A."/>
            <person name="Amselem J."/>
            <person name="Novero M."/>
            <person name="Xianan X."/>
            <person name="Sedzielewska Toro K."/>
            <person name="Morin E."/>
            <person name="Lipzen A."/>
            <person name="Grigoriev I.V."/>
            <person name="Henrissat B."/>
            <person name="Martin F.M."/>
            <person name="Bonfante P."/>
        </authorList>
    </citation>
    <scope>NUCLEOTIDE SEQUENCE [LARGE SCALE GENOMIC DNA]</scope>
    <source>
        <strain evidence="2 3">BEG34</strain>
    </source>
</reference>
<evidence type="ECO:0000313" key="3">
    <source>
        <dbReference type="Proteomes" id="UP000439903"/>
    </source>
</evidence>
<feature type="region of interest" description="Disordered" evidence="1">
    <location>
        <begin position="54"/>
        <end position="74"/>
    </location>
</feature>
<protein>
    <submittedName>
        <fullName evidence="2">Uncharacterized protein</fullName>
    </submittedName>
</protein>
<evidence type="ECO:0000313" key="2">
    <source>
        <dbReference type="EMBL" id="KAF0543583.1"/>
    </source>
</evidence>
<gene>
    <name evidence="2" type="ORF">F8M41_003547</name>
</gene>
<comment type="caution">
    <text evidence="2">The sequence shown here is derived from an EMBL/GenBank/DDBJ whole genome shotgun (WGS) entry which is preliminary data.</text>
</comment>
<dbReference type="AlphaFoldDB" id="A0A8H4AY30"/>
<dbReference type="OrthoDB" id="2485204at2759"/>
<dbReference type="Proteomes" id="UP000439903">
    <property type="component" value="Unassembled WGS sequence"/>
</dbReference>
<proteinExistence type="predicted"/>
<accession>A0A8H4AY30</accession>
<name>A0A8H4AY30_GIGMA</name>
<keyword evidence="3" id="KW-1185">Reference proteome</keyword>
<dbReference type="EMBL" id="WTPW01000132">
    <property type="protein sequence ID" value="KAF0543583.1"/>
    <property type="molecule type" value="Genomic_DNA"/>
</dbReference>
<sequence>MNSKGSLMRIKKQFRNLRPDYEIFLWIKSFDCTRTTQYKNESQLLCEFKQSTLKRKKKQKLSQNTKKQPETELQKMITKRQQILDKSYTLISPEYHP</sequence>
<organism evidence="2 3">
    <name type="scientific">Gigaspora margarita</name>
    <dbReference type="NCBI Taxonomy" id="4874"/>
    <lineage>
        <taxon>Eukaryota</taxon>
        <taxon>Fungi</taxon>
        <taxon>Fungi incertae sedis</taxon>
        <taxon>Mucoromycota</taxon>
        <taxon>Glomeromycotina</taxon>
        <taxon>Glomeromycetes</taxon>
        <taxon>Diversisporales</taxon>
        <taxon>Gigasporaceae</taxon>
        <taxon>Gigaspora</taxon>
    </lineage>
</organism>
<evidence type="ECO:0000256" key="1">
    <source>
        <dbReference type="SAM" id="MobiDB-lite"/>
    </source>
</evidence>